<evidence type="ECO:0000313" key="1">
    <source>
        <dbReference type="EMBL" id="MDZ7280933.1"/>
    </source>
</evidence>
<name>A0ABU5LLW5_9SPHN</name>
<dbReference type="Proteomes" id="UP001292182">
    <property type="component" value="Unassembled WGS sequence"/>
</dbReference>
<accession>A0ABU5LLW5</accession>
<reference evidence="2" key="1">
    <citation type="submission" date="2023-07" db="EMBL/GenBank/DDBJ databases">
        <title>Whole genome sequence analysis of rice epiphytic Sphingomonas sanguinis OsEp_Plm_15B2.</title>
        <authorList>
            <person name="Sahu K.P."/>
            <person name="Asharani P."/>
            <person name="Reddy B."/>
            <person name="Kumar A."/>
        </authorList>
    </citation>
    <scope>NUCLEOTIDE SEQUENCE [LARGE SCALE GENOMIC DNA]</scope>
    <source>
        <strain evidence="2">OsEp_Plm_15B2</strain>
    </source>
</reference>
<organism evidence="1 2">
    <name type="scientific">Sphingomonas sanguinis</name>
    <dbReference type="NCBI Taxonomy" id="33051"/>
    <lineage>
        <taxon>Bacteria</taxon>
        <taxon>Pseudomonadati</taxon>
        <taxon>Pseudomonadota</taxon>
        <taxon>Alphaproteobacteria</taxon>
        <taxon>Sphingomonadales</taxon>
        <taxon>Sphingomonadaceae</taxon>
        <taxon>Sphingomonas</taxon>
    </lineage>
</organism>
<comment type="caution">
    <text evidence="1">The sequence shown here is derived from an EMBL/GenBank/DDBJ whole genome shotgun (WGS) entry which is preliminary data.</text>
</comment>
<gene>
    <name evidence="1" type="ORF">N4G62_02685</name>
</gene>
<proteinExistence type="predicted"/>
<sequence>MDLSFNRFDRDTELTVLPPDLAVLMVGATARQAASPTAVVQAGFARVSPDPMLFAPLDGAFNGPMARVLMAWSRNE</sequence>
<protein>
    <submittedName>
        <fullName evidence="1">Uncharacterized protein</fullName>
    </submittedName>
</protein>
<keyword evidence="2" id="KW-1185">Reference proteome</keyword>
<dbReference type="RefSeq" id="WP_322538467.1">
    <property type="nucleotide sequence ID" value="NZ_JAOBTW010000002.1"/>
</dbReference>
<dbReference type="EMBL" id="JAOBTW010000002">
    <property type="protein sequence ID" value="MDZ7280933.1"/>
    <property type="molecule type" value="Genomic_DNA"/>
</dbReference>
<evidence type="ECO:0000313" key="2">
    <source>
        <dbReference type="Proteomes" id="UP001292182"/>
    </source>
</evidence>